<feature type="transmembrane region" description="Helical" evidence="2">
    <location>
        <begin position="427"/>
        <end position="448"/>
    </location>
</feature>
<dbReference type="EMBL" id="CAMXCT010000081">
    <property type="protein sequence ID" value="CAI3973517.1"/>
    <property type="molecule type" value="Genomic_DNA"/>
</dbReference>
<comment type="caution">
    <text evidence="3">The sequence shown here is derived from an EMBL/GenBank/DDBJ whole genome shotgun (WGS) entry which is preliminary data.</text>
</comment>
<feature type="compositionally biased region" description="Polar residues" evidence="1">
    <location>
        <begin position="629"/>
        <end position="639"/>
    </location>
</feature>
<feature type="compositionally biased region" description="Basic and acidic residues" evidence="1">
    <location>
        <begin position="607"/>
        <end position="617"/>
    </location>
</feature>
<feature type="compositionally biased region" description="Basic and acidic residues" evidence="1">
    <location>
        <begin position="640"/>
        <end position="660"/>
    </location>
</feature>
<dbReference type="OrthoDB" id="437296at2759"/>
<keyword evidence="2" id="KW-1133">Transmembrane helix</keyword>
<evidence type="ECO:0000256" key="1">
    <source>
        <dbReference type="SAM" id="MobiDB-lite"/>
    </source>
</evidence>
<dbReference type="AlphaFoldDB" id="A0A9P1BHH8"/>
<dbReference type="EMBL" id="CAMXCT030000081">
    <property type="protein sequence ID" value="CAL4760829.1"/>
    <property type="molecule type" value="Genomic_DNA"/>
</dbReference>
<reference evidence="3" key="1">
    <citation type="submission" date="2022-10" db="EMBL/GenBank/DDBJ databases">
        <authorList>
            <person name="Chen Y."/>
            <person name="Dougan E. K."/>
            <person name="Chan C."/>
            <person name="Rhodes N."/>
            <person name="Thang M."/>
        </authorList>
    </citation>
    <scope>NUCLEOTIDE SEQUENCE</scope>
</reference>
<evidence type="ECO:0000313" key="5">
    <source>
        <dbReference type="Proteomes" id="UP001152797"/>
    </source>
</evidence>
<organism evidence="3">
    <name type="scientific">Cladocopium goreaui</name>
    <dbReference type="NCBI Taxonomy" id="2562237"/>
    <lineage>
        <taxon>Eukaryota</taxon>
        <taxon>Sar</taxon>
        <taxon>Alveolata</taxon>
        <taxon>Dinophyceae</taxon>
        <taxon>Suessiales</taxon>
        <taxon>Symbiodiniaceae</taxon>
        <taxon>Cladocopium</taxon>
    </lineage>
</organism>
<evidence type="ECO:0000313" key="4">
    <source>
        <dbReference type="EMBL" id="CAL4760829.1"/>
    </source>
</evidence>
<evidence type="ECO:0000313" key="3">
    <source>
        <dbReference type="EMBL" id="CAI3973517.1"/>
    </source>
</evidence>
<protein>
    <submittedName>
        <fullName evidence="4">SbsA Ig-like domain-containing protein</fullName>
    </submittedName>
</protein>
<feature type="compositionally biased region" description="Polar residues" evidence="1">
    <location>
        <begin position="525"/>
        <end position="574"/>
    </location>
</feature>
<dbReference type="Proteomes" id="UP001152797">
    <property type="component" value="Unassembled WGS sequence"/>
</dbReference>
<reference evidence="4 5" key="2">
    <citation type="submission" date="2024-05" db="EMBL/GenBank/DDBJ databases">
        <authorList>
            <person name="Chen Y."/>
            <person name="Shah S."/>
            <person name="Dougan E. K."/>
            <person name="Thang M."/>
            <person name="Chan C."/>
        </authorList>
    </citation>
    <scope>NUCLEOTIDE SEQUENCE [LARGE SCALE GENOMIC DNA]</scope>
</reference>
<proteinExistence type="predicted"/>
<name>A0A9P1BHH8_9DINO</name>
<keyword evidence="2" id="KW-0472">Membrane</keyword>
<feature type="region of interest" description="Disordered" evidence="1">
    <location>
        <begin position="514"/>
        <end position="695"/>
    </location>
</feature>
<evidence type="ECO:0000256" key="2">
    <source>
        <dbReference type="SAM" id="Phobius"/>
    </source>
</evidence>
<dbReference type="EMBL" id="CAMXCT020000081">
    <property type="protein sequence ID" value="CAL1126892.1"/>
    <property type="molecule type" value="Genomic_DNA"/>
</dbReference>
<keyword evidence="5" id="KW-1185">Reference proteome</keyword>
<gene>
    <name evidence="3" type="ORF">C1SCF055_LOCUS2020</name>
</gene>
<sequence>MPTGFKAPMTLKDYRCEDFFPEGTRYPPADSVSTSLAPAVTGTTTTKDTGVSTGNLCSWIRDACICATVSKCSWLPDGNGIGHCVQVAMSPTYEQRCETCPTLPECPSDPVKECPLALSICACSLLSAGCNWTVDEGRCFGPPSGPSGVPCALCPFAVESCPLPRIVSVSPRFGGDLGWDGGDYDINLTFDQPVRFPNNADPVQGEMVIGCKLQEGQFLPLEAPANRRVNFVIQVPINKRVMLSDRVVQIPLGTEQFWARYECRLNVTRGAVIGLDESVPNLETRNHVVFISDNVPPMGLQFSPRLADANVDLGTTVATVTMSEPWYLMIQQAELWRLKTNAGPDAYEKVSTLLMEATETGEDVEQLRIPLGPLAPDTLFSIVIPAGAMVDRSNNNFTGLEVGEWAFRTDVATELVEALDEGLSPGAITGIVLGSLALVGTVLLCIAIQRYKLVKKFENREVKPMEGGTPKASQVAALHNDSELLPSNEKFWEKALIRSKEDLATDTLEDLPLELPGALPGASNRRPSVGSQSLTNQRRPSGTASNQLSNQLSNQRHGSKHSAGSSTNMPSNQRRPSRVSNDDRGVGSRRPSNPSNMPSNQRIHSKQSADSRSRRLSGDASASLGLPNGVQSLQVGNRSPSKDGSRSEGIQRDGRTREESESLAASRRAMLGAGPATLSKPTTPCRAPAPRQIAT</sequence>
<accession>A0A9P1BHH8</accession>
<keyword evidence="2" id="KW-0812">Transmembrane</keyword>
<feature type="compositionally biased region" description="Low complexity" evidence="1">
    <location>
        <begin position="588"/>
        <end position="602"/>
    </location>
</feature>